<dbReference type="RefSeq" id="XP_023630024.1">
    <property type="nucleotide sequence ID" value="XM_023774256.1"/>
</dbReference>
<dbReference type="OrthoDB" id="3657092at2759"/>
<dbReference type="Proteomes" id="UP000225277">
    <property type="component" value="Unassembled WGS sequence"/>
</dbReference>
<gene>
    <name evidence="1" type="ORF">RCC_09011</name>
</gene>
<keyword evidence="2" id="KW-1185">Reference proteome</keyword>
<organism evidence="1 2">
    <name type="scientific">Ramularia collo-cygni</name>
    <dbReference type="NCBI Taxonomy" id="112498"/>
    <lineage>
        <taxon>Eukaryota</taxon>
        <taxon>Fungi</taxon>
        <taxon>Dikarya</taxon>
        <taxon>Ascomycota</taxon>
        <taxon>Pezizomycotina</taxon>
        <taxon>Dothideomycetes</taxon>
        <taxon>Dothideomycetidae</taxon>
        <taxon>Mycosphaerellales</taxon>
        <taxon>Mycosphaerellaceae</taxon>
        <taxon>Ramularia</taxon>
    </lineage>
</organism>
<proteinExistence type="predicted"/>
<dbReference type="GeneID" id="35604090"/>
<accession>A0A2D3V8Q3</accession>
<name>A0A2D3V8Q3_9PEZI</name>
<evidence type="ECO:0000313" key="1">
    <source>
        <dbReference type="EMBL" id="CZT23300.1"/>
    </source>
</evidence>
<protein>
    <submittedName>
        <fullName evidence="1">Uncharacterized protein</fullName>
    </submittedName>
</protein>
<reference evidence="1 2" key="1">
    <citation type="submission" date="2016-03" db="EMBL/GenBank/DDBJ databases">
        <authorList>
            <person name="Ploux O."/>
        </authorList>
    </citation>
    <scope>NUCLEOTIDE SEQUENCE [LARGE SCALE GENOMIC DNA]</scope>
    <source>
        <strain evidence="1 2">URUG2</strain>
    </source>
</reference>
<sequence>MGVCTATSTSFIPFTPEQVYDFITNPHNWPKTYKGSAGMQQDLNIPIQPGEEWVETVRLGDNIYYSKWNLKTAIKPMKWVFLQTNGIGATDKSCSNGHDGITEIAYHLERSEIDVDGKRVQGCLFRRTLTIDLPRGTSIPDDLLAVCMKTAGIEGYHDAVIRELQKENGAA</sequence>
<dbReference type="SUPFAM" id="SSF55961">
    <property type="entry name" value="Bet v1-like"/>
    <property type="match status" value="1"/>
</dbReference>
<dbReference type="AlphaFoldDB" id="A0A2D3V8Q3"/>
<evidence type="ECO:0000313" key="2">
    <source>
        <dbReference type="Proteomes" id="UP000225277"/>
    </source>
</evidence>
<dbReference type="EMBL" id="FJUY01000016">
    <property type="protein sequence ID" value="CZT23300.1"/>
    <property type="molecule type" value="Genomic_DNA"/>
</dbReference>